<keyword evidence="3" id="KW-0804">Transcription</keyword>
<keyword evidence="6" id="KW-1185">Reference proteome</keyword>
<evidence type="ECO:0000259" key="4">
    <source>
        <dbReference type="PROSITE" id="PS50995"/>
    </source>
</evidence>
<evidence type="ECO:0000256" key="1">
    <source>
        <dbReference type="ARBA" id="ARBA00023015"/>
    </source>
</evidence>
<dbReference type="Pfam" id="PF12802">
    <property type="entry name" value="MarR_2"/>
    <property type="match status" value="1"/>
</dbReference>
<proteinExistence type="predicted"/>
<dbReference type="SMART" id="SM00347">
    <property type="entry name" value="HTH_MARR"/>
    <property type="match status" value="1"/>
</dbReference>
<dbReference type="PANTHER" id="PTHR42756:SF1">
    <property type="entry name" value="TRANSCRIPTIONAL REPRESSOR OF EMRAB OPERON"/>
    <property type="match status" value="1"/>
</dbReference>
<sequence length="151" mass="16472">MQDPPSYSLHDSLGYRLSLAARLQERRLDDGLRQLGLSRTTWCLLLGVGSEGLRHPSDLAQFVGIDRTATSRALRQLEAAGLIARKPGVGDRRTTEVSLTDQGREALVRGVPMAEANNAAMAAKLSADELDTLHRLLSRLTRGEATALERI</sequence>
<dbReference type="GO" id="GO:0003700">
    <property type="term" value="F:DNA-binding transcription factor activity"/>
    <property type="evidence" value="ECO:0007669"/>
    <property type="project" value="InterPro"/>
</dbReference>
<dbReference type="Proteomes" id="UP000198885">
    <property type="component" value="Unassembled WGS sequence"/>
</dbReference>
<keyword evidence="1" id="KW-0805">Transcription regulation</keyword>
<dbReference type="PROSITE" id="PS01117">
    <property type="entry name" value="HTH_MARR_1"/>
    <property type="match status" value="1"/>
</dbReference>
<dbReference type="EMBL" id="FOGU01000014">
    <property type="protein sequence ID" value="SES38369.1"/>
    <property type="molecule type" value="Genomic_DNA"/>
</dbReference>
<reference evidence="5 6" key="1">
    <citation type="submission" date="2016-10" db="EMBL/GenBank/DDBJ databases">
        <authorList>
            <person name="de Groot N.N."/>
        </authorList>
    </citation>
    <scope>NUCLEOTIDE SEQUENCE [LARGE SCALE GENOMIC DNA]</scope>
    <source>
        <strain evidence="5 6">DSM 23042</strain>
    </source>
</reference>
<dbReference type="PANTHER" id="PTHR42756">
    <property type="entry name" value="TRANSCRIPTIONAL REGULATOR, MARR"/>
    <property type="match status" value="1"/>
</dbReference>
<dbReference type="InterPro" id="IPR036388">
    <property type="entry name" value="WH-like_DNA-bd_sf"/>
</dbReference>
<dbReference type="InterPro" id="IPR000835">
    <property type="entry name" value="HTH_MarR-typ"/>
</dbReference>
<dbReference type="OrthoDB" id="7875399at2"/>
<feature type="domain" description="HTH marR-type" evidence="4">
    <location>
        <begin position="10"/>
        <end position="142"/>
    </location>
</feature>
<protein>
    <submittedName>
        <fullName evidence="5">DNA-binding transcriptional regulator, MarR family</fullName>
    </submittedName>
</protein>
<accession>A0A1H9WX20</accession>
<dbReference type="PROSITE" id="PS50995">
    <property type="entry name" value="HTH_MARR_2"/>
    <property type="match status" value="1"/>
</dbReference>
<dbReference type="STRING" id="641238.SAMN04490244_11419"/>
<dbReference type="Gene3D" id="1.10.10.10">
    <property type="entry name" value="Winged helix-like DNA-binding domain superfamily/Winged helix DNA-binding domain"/>
    <property type="match status" value="1"/>
</dbReference>
<evidence type="ECO:0000256" key="2">
    <source>
        <dbReference type="ARBA" id="ARBA00023125"/>
    </source>
</evidence>
<evidence type="ECO:0000313" key="6">
    <source>
        <dbReference type="Proteomes" id="UP000198885"/>
    </source>
</evidence>
<keyword evidence="2 5" id="KW-0238">DNA-binding</keyword>
<dbReference type="InterPro" id="IPR036390">
    <property type="entry name" value="WH_DNA-bd_sf"/>
</dbReference>
<gene>
    <name evidence="5" type="ORF">SAMN04490244_11419</name>
</gene>
<dbReference type="SUPFAM" id="SSF46785">
    <property type="entry name" value="Winged helix' DNA-binding domain"/>
    <property type="match status" value="1"/>
</dbReference>
<dbReference type="PRINTS" id="PR00598">
    <property type="entry name" value="HTHMARR"/>
</dbReference>
<name>A0A1H9WX20_9RHOB</name>
<evidence type="ECO:0000256" key="3">
    <source>
        <dbReference type="ARBA" id="ARBA00023163"/>
    </source>
</evidence>
<evidence type="ECO:0000313" key="5">
    <source>
        <dbReference type="EMBL" id="SES38369.1"/>
    </source>
</evidence>
<organism evidence="5 6">
    <name type="scientific">Tranquillimonas rosea</name>
    <dbReference type="NCBI Taxonomy" id="641238"/>
    <lineage>
        <taxon>Bacteria</taxon>
        <taxon>Pseudomonadati</taxon>
        <taxon>Pseudomonadota</taxon>
        <taxon>Alphaproteobacteria</taxon>
        <taxon>Rhodobacterales</taxon>
        <taxon>Roseobacteraceae</taxon>
        <taxon>Tranquillimonas</taxon>
    </lineage>
</organism>
<dbReference type="RefSeq" id="WP_092696038.1">
    <property type="nucleotide sequence ID" value="NZ_CBDDGO010000004.1"/>
</dbReference>
<dbReference type="AlphaFoldDB" id="A0A1H9WX20"/>
<dbReference type="GO" id="GO:0003677">
    <property type="term" value="F:DNA binding"/>
    <property type="evidence" value="ECO:0007669"/>
    <property type="project" value="UniProtKB-KW"/>
</dbReference>
<dbReference type="InterPro" id="IPR023187">
    <property type="entry name" value="Tscrpt_reg_MarR-type_CS"/>
</dbReference>